<dbReference type="AlphaFoldDB" id="A0ABD2NF10"/>
<comment type="caution">
    <text evidence="1">The sequence shown here is derived from an EMBL/GenBank/DDBJ whole genome shotgun (WGS) entry which is preliminary data.</text>
</comment>
<protein>
    <submittedName>
        <fullName evidence="1">Uncharacterized protein</fullName>
    </submittedName>
</protein>
<dbReference type="InterPro" id="IPR001005">
    <property type="entry name" value="SANT/Myb"/>
</dbReference>
<evidence type="ECO:0000313" key="1">
    <source>
        <dbReference type="EMBL" id="KAL3277009.1"/>
    </source>
</evidence>
<proteinExistence type="predicted"/>
<organism evidence="1 2">
    <name type="scientific">Cryptolaemus montrouzieri</name>
    <dbReference type="NCBI Taxonomy" id="559131"/>
    <lineage>
        <taxon>Eukaryota</taxon>
        <taxon>Metazoa</taxon>
        <taxon>Ecdysozoa</taxon>
        <taxon>Arthropoda</taxon>
        <taxon>Hexapoda</taxon>
        <taxon>Insecta</taxon>
        <taxon>Pterygota</taxon>
        <taxon>Neoptera</taxon>
        <taxon>Endopterygota</taxon>
        <taxon>Coleoptera</taxon>
        <taxon>Polyphaga</taxon>
        <taxon>Cucujiformia</taxon>
        <taxon>Coccinelloidea</taxon>
        <taxon>Coccinellidae</taxon>
        <taxon>Scymninae</taxon>
        <taxon>Scymnini</taxon>
        <taxon>Cryptolaemus</taxon>
    </lineage>
</organism>
<dbReference type="EMBL" id="JABFTP020000103">
    <property type="protein sequence ID" value="KAL3277009.1"/>
    <property type="molecule type" value="Genomic_DNA"/>
</dbReference>
<accession>A0ABD2NF10</accession>
<dbReference type="Proteomes" id="UP001516400">
    <property type="component" value="Unassembled WGS sequence"/>
</dbReference>
<evidence type="ECO:0000313" key="2">
    <source>
        <dbReference type="Proteomes" id="UP001516400"/>
    </source>
</evidence>
<dbReference type="CDD" id="cd00167">
    <property type="entry name" value="SANT"/>
    <property type="match status" value="1"/>
</dbReference>
<reference evidence="1 2" key="1">
    <citation type="journal article" date="2021" name="BMC Biol.">
        <title>Horizontally acquired antibacterial genes associated with adaptive radiation of ladybird beetles.</title>
        <authorList>
            <person name="Li H.S."/>
            <person name="Tang X.F."/>
            <person name="Huang Y.H."/>
            <person name="Xu Z.Y."/>
            <person name="Chen M.L."/>
            <person name="Du X.Y."/>
            <person name="Qiu B.Y."/>
            <person name="Chen P.T."/>
            <person name="Zhang W."/>
            <person name="Slipinski A."/>
            <person name="Escalona H.E."/>
            <person name="Waterhouse R.M."/>
            <person name="Zwick A."/>
            <person name="Pang H."/>
        </authorList>
    </citation>
    <scope>NUCLEOTIDE SEQUENCE [LARGE SCALE GENOMIC DNA]</scope>
    <source>
        <strain evidence="1">SYSU2018</strain>
    </source>
</reference>
<name>A0ABD2NF10_9CUCU</name>
<gene>
    <name evidence="1" type="ORF">HHI36_012371</name>
</gene>
<dbReference type="Gene3D" id="1.10.10.60">
    <property type="entry name" value="Homeodomain-like"/>
    <property type="match status" value="1"/>
</dbReference>
<keyword evidence="2" id="KW-1185">Reference proteome</keyword>
<sequence length="210" mass="24349">MSWTTKNKRDLLVALENHGPNNLEEIQKYLPEKSIMEIRYTIEKYKKLGYSHAQNVDNVKTEESPLNQWIKLLKRLYLNSHGINDLIPRILKYIALFEKHTDGAGINLRECYLALSELSKGESIKILDPYTSHFLYGCLTQLAEAIRKQDNEAMVDFIRNIEEFEGIMKSQMVKSYSKKKTESFDVNPLKVPANLLIMKDEFSEEASEEA</sequence>